<evidence type="ECO:0000256" key="7">
    <source>
        <dbReference type="SAM" id="Phobius"/>
    </source>
</evidence>
<sequence>MNLFVYVLIFLIGASLGSFFELVSERLPREQDVVFTPSHCNSCQMRICYYDLIPIFGYINQRGRCRFCDQTISAQSLVYEMIGGFSSCWFYYYFTDFNIYGGLLLTMLYYAAIFDQQHRYVDQIILTLMFVCTILFQYASLRAAFIPALLAALVLIILSKITNGLGPADIELIIILILGYGFQTALWITLLASLFVLLSHLHHAINIEIAFIPYFYLAFLLLPVLPTS</sequence>
<proteinExistence type="inferred from homology"/>
<comment type="caution">
    <text evidence="10">The sequence shown here is derived from an EMBL/GenBank/DDBJ whole genome shotgun (WGS) entry which is preliminary data.</text>
</comment>
<feature type="domain" description="Prepilin peptidase A24 N-terminal" evidence="9">
    <location>
        <begin position="11"/>
        <end position="93"/>
    </location>
</feature>
<evidence type="ECO:0000313" key="11">
    <source>
        <dbReference type="Proteomes" id="UP001597244"/>
    </source>
</evidence>
<keyword evidence="3" id="KW-1003">Cell membrane</keyword>
<dbReference type="InterPro" id="IPR010627">
    <property type="entry name" value="Prepilin_pept_A24_N"/>
</dbReference>
<keyword evidence="5 7" id="KW-1133">Transmembrane helix</keyword>
<dbReference type="RefSeq" id="WP_164506608.1">
    <property type="nucleotide sequence ID" value="NZ_JBHTOF010000091.1"/>
</dbReference>
<evidence type="ECO:0000256" key="3">
    <source>
        <dbReference type="ARBA" id="ARBA00022475"/>
    </source>
</evidence>
<dbReference type="Proteomes" id="UP001597244">
    <property type="component" value="Unassembled WGS sequence"/>
</dbReference>
<keyword evidence="6 7" id="KW-0472">Membrane</keyword>
<dbReference type="PANTHER" id="PTHR30487:SF0">
    <property type="entry name" value="PREPILIN LEADER PEPTIDASE_N-METHYLTRANSFERASE-RELATED"/>
    <property type="match status" value="1"/>
</dbReference>
<dbReference type="Pfam" id="PF01478">
    <property type="entry name" value="Peptidase_A24"/>
    <property type="match status" value="1"/>
</dbReference>
<feature type="transmembrane region" description="Helical" evidence="7">
    <location>
        <begin position="204"/>
        <end position="225"/>
    </location>
</feature>
<feature type="domain" description="Prepilin type IV endopeptidase peptidase" evidence="8">
    <location>
        <begin position="103"/>
        <end position="198"/>
    </location>
</feature>
<feature type="transmembrane region" description="Helical" evidence="7">
    <location>
        <begin position="120"/>
        <end position="138"/>
    </location>
</feature>
<comment type="subcellular location">
    <subcellularLocation>
        <location evidence="1">Cell membrane</location>
        <topology evidence="1">Multi-pass membrane protein</topology>
    </subcellularLocation>
</comment>
<name>A0ABW4DMT2_9LACO</name>
<evidence type="ECO:0000256" key="5">
    <source>
        <dbReference type="ARBA" id="ARBA00022989"/>
    </source>
</evidence>
<evidence type="ECO:0000259" key="8">
    <source>
        <dbReference type="Pfam" id="PF01478"/>
    </source>
</evidence>
<evidence type="ECO:0000256" key="1">
    <source>
        <dbReference type="ARBA" id="ARBA00004651"/>
    </source>
</evidence>
<dbReference type="InterPro" id="IPR000045">
    <property type="entry name" value="Prepilin_IV_endopep_pep"/>
</dbReference>
<keyword evidence="10" id="KW-0378">Hydrolase</keyword>
<evidence type="ECO:0000256" key="6">
    <source>
        <dbReference type="ARBA" id="ARBA00023136"/>
    </source>
</evidence>
<evidence type="ECO:0000256" key="4">
    <source>
        <dbReference type="ARBA" id="ARBA00022692"/>
    </source>
</evidence>
<evidence type="ECO:0000256" key="2">
    <source>
        <dbReference type="ARBA" id="ARBA00005801"/>
    </source>
</evidence>
<feature type="transmembrane region" description="Helical" evidence="7">
    <location>
        <begin position="173"/>
        <end position="198"/>
    </location>
</feature>
<keyword evidence="4 7" id="KW-0812">Transmembrane</keyword>
<feature type="transmembrane region" description="Helical" evidence="7">
    <location>
        <begin position="144"/>
        <end position="161"/>
    </location>
</feature>
<dbReference type="EMBL" id="JBHTOF010000091">
    <property type="protein sequence ID" value="MFD1465977.1"/>
    <property type="molecule type" value="Genomic_DNA"/>
</dbReference>
<dbReference type="PANTHER" id="PTHR30487">
    <property type="entry name" value="TYPE 4 PREPILIN-LIKE PROTEINS LEADER PEPTIDE-PROCESSING ENZYME"/>
    <property type="match status" value="1"/>
</dbReference>
<dbReference type="EC" id="3.4.23.-" evidence="10"/>
<accession>A0ABW4DMT2</accession>
<evidence type="ECO:0000313" key="10">
    <source>
        <dbReference type="EMBL" id="MFD1465977.1"/>
    </source>
</evidence>
<organism evidence="10 11">
    <name type="scientific">Lapidilactobacillus mulanensis</name>
    <dbReference type="NCBI Taxonomy" id="2485999"/>
    <lineage>
        <taxon>Bacteria</taxon>
        <taxon>Bacillati</taxon>
        <taxon>Bacillota</taxon>
        <taxon>Bacilli</taxon>
        <taxon>Lactobacillales</taxon>
        <taxon>Lactobacillaceae</taxon>
        <taxon>Lapidilactobacillus</taxon>
    </lineage>
</organism>
<protein>
    <submittedName>
        <fullName evidence="10">Prepilin peptidase</fullName>
        <ecNumber evidence="10">3.4.23.-</ecNumber>
    </submittedName>
</protein>
<gene>
    <name evidence="10" type="ORF">ACFQ4L_07870</name>
</gene>
<dbReference type="InterPro" id="IPR050882">
    <property type="entry name" value="Prepilin_peptidase/N-MTase"/>
</dbReference>
<evidence type="ECO:0000259" key="9">
    <source>
        <dbReference type="Pfam" id="PF06750"/>
    </source>
</evidence>
<feature type="transmembrane region" description="Helical" evidence="7">
    <location>
        <begin position="90"/>
        <end position="113"/>
    </location>
</feature>
<keyword evidence="11" id="KW-1185">Reference proteome</keyword>
<dbReference type="Pfam" id="PF06750">
    <property type="entry name" value="A24_N_bact"/>
    <property type="match status" value="1"/>
</dbReference>
<comment type="similarity">
    <text evidence="2">Belongs to the peptidase A24 family.</text>
</comment>
<dbReference type="GO" id="GO:0016787">
    <property type="term" value="F:hydrolase activity"/>
    <property type="evidence" value="ECO:0007669"/>
    <property type="project" value="UniProtKB-KW"/>
</dbReference>
<reference evidence="11" key="1">
    <citation type="journal article" date="2019" name="Int. J. Syst. Evol. Microbiol.">
        <title>The Global Catalogue of Microorganisms (GCM) 10K type strain sequencing project: providing services to taxonomists for standard genome sequencing and annotation.</title>
        <authorList>
            <consortium name="The Broad Institute Genomics Platform"/>
            <consortium name="The Broad Institute Genome Sequencing Center for Infectious Disease"/>
            <person name="Wu L."/>
            <person name="Ma J."/>
        </authorList>
    </citation>
    <scope>NUCLEOTIDE SEQUENCE [LARGE SCALE GENOMIC DNA]</scope>
    <source>
        <strain evidence="11">CCM 8951</strain>
    </source>
</reference>